<keyword evidence="5" id="KW-0560">Oxidoreductase</keyword>
<dbReference type="Proteomes" id="UP000231292">
    <property type="component" value="Unassembled WGS sequence"/>
</dbReference>
<dbReference type="SMART" id="SM00729">
    <property type="entry name" value="Elp3"/>
    <property type="match status" value="1"/>
</dbReference>
<dbReference type="GO" id="GO:0051539">
    <property type="term" value="F:4 iron, 4 sulfur cluster binding"/>
    <property type="evidence" value="ECO:0007669"/>
    <property type="project" value="UniProtKB-KW"/>
</dbReference>
<dbReference type="Gene3D" id="3.20.20.70">
    <property type="entry name" value="Aldolase class I"/>
    <property type="match status" value="1"/>
</dbReference>
<keyword evidence="6" id="KW-0408">Iron</keyword>
<dbReference type="Pfam" id="PF04055">
    <property type="entry name" value="Radical_SAM"/>
    <property type="match status" value="1"/>
</dbReference>
<dbReference type="CDD" id="cd01335">
    <property type="entry name" value="Radical_SAM"/>
    <property type="match status" value="1"/>
</dbReference>
<dbReference type="PANTHER" id="PTHR11228">
    <property type="entry name" value="RADICAL SAM DOMAIN PROTEIN"/>
    <property type="match status" value="1"/>
</dbReference>
<evidence type="ECO:0000313" key="9">
    <source>
        <dbReference type="EMBL" id="PIP19473.1"/>
    </source>
</evidence>
<evidence type="ECO:0000313" key="10">
    <source>
        <dbReference type="Proteomes" id="UP000231292"/>
    </source>
</evidence>
<dbReference type="PROSITE" id="PS51918">
    <property type="entry name" value="RADICAL_SAM"/>
    <property type="match status" value="1"/>
</dbReference>
<evidence type="ECO:0000256" key="2">
    <source>
        <dbReference type="ARBA" id="ARBA00022485"/>
    </source>
</evidence>
<feature type="domain" description="Radical SAM core" evidence="8">
    <location>
        <begin position="27"/>
        <end position="243"/>
    </location>
</feature>
<keyword evidence="3" id="KW-0949">S-adenosyl-L-methionine</keyword>
<dbReference type="EMBL" id="PCRK01000059">
    <property type="protein sequence ID" value="PIP19473.1"/>
    <property type="molecule type" value="Genomic_DNA"/>
</dbReference>
<dbReference type="InterPro" id="IPR006638">
    <property type="entry name" value="Elp3/MiaA/NifB-like_rSAM"/>
</dbReference>
<gene>
    <name evidence="9" type="ORF">COX41_02695</name>
</gene>
<dbReference type="PANTHER" id="PTHR11228:SF7">
    <property type="entry name" value="PQQA PEPTIDE CYCLASE"/>
    <property type="match status" value="1"/>
</dbReference>
<dbReference type="GO" id="GO:0016491">
    <property type="term" value="F:oxidoreductase activity"/>
    <property type="evidence" value="ECO:0007669"/>
    <property type="project" value="UniProtKB-KW"/>
</dbReference>
<evidence type="ECO:0000256" key="4">
    <source>
        <dbReference type="ARBA" id="ARBA00022723"/>
    </source>
</evidence>
<organism evidence="9 10">
    <name type="scientific">Candidatus Sherwoodlollariibacterium unditelluris</name>
    <dbReference type="NCBI Taxonomy" id="1974757"/>
    <lineage>
        <taxon>Bacteria</taxon>
        <taxon>Pseudomonadati</taxon>
        <taxon>Candidatus Omnitrophota</taxon>
        <taxon>Candidatus Sherwoodlollariibacterium</taxon>
    </lineage>
</organism>
<dbReference type="InterPro" id="IPR050377">
    <property type="entry name" value="Radical_SAM_PqqE_MftC-like"/>
</dbReference>
<sequence>MTINKENLNKALHNFKFWLSREINYPLVSPDVIQVPLTNLCNLRCRMCSIASKDGRELSKEVISDIINQASAMGIKEAVLTGGEPFLRKDIFDILDYCRQKSMRWVVTTNGTLINQDLGQKLVSLGPGHLHFSLDGLEKTNDFFRGEGSFKKTIDAIKIINALRNKSGFNLSLGIACTVMDQNLDDLFGLLEYADTINVDVVNFQPVLRNNANTPDRSNSDFWVSINKFTALDNTIDKIKNYRGRHVNVYQEPDLRLFSKYYRKELNKSDWKCFGGYKTIFICVGDNGEPLVYTCHGICGNLNEVSLKKAWTSREAQKLRIHSGKCKNLCIQSCYSREVSGNLWNALGLKNRKG</sequence>
<name>A0A2G9YL88_9BACT</name>
<reference evidence="9 10" key="1">
    <citation type="submission" date="2017-09" db="EMBL/GenBank/DDBJ databases">
        <title>Depth-based differentiation of microbial function through sediment-hosted aquifers and enrichment of novel symbionts in the deep terrestrial subsurface.</title>
        <authorList>
            <person name="Probst A.J."/>
            <person name="Ladd B."/>
            <person name="Jarett J.K."/>
            <person name="Geller-Mcgrath D.E."/>
            <person name="Sieber C.M."/>
            <person name="Emerson J.B."/>
            <person name="Anantharaman K."/>
            <person name="Thomas B.C."/>
            <person name="Malmstrom R."/>
            <person name="Stieglmeier M."/>
            <person name="Klingl A."/>
            <person name="Woyke T."/>
            <person name="Ryan C.M."/>
            <person name="Banfield J.F."/>
        </authorList>
    </citation>
    <scope>NUCLEOTIDE SEQUENCE [LARGE SCALE GENOMIC DNA]</scope>
    <source>
        <strain evidence="9">CG23_combo_of_CG06-09_8_20_14_all_41_10</strain>
    </source>
</reference>
<evidence type="ECO:0000256" key="7">
    <source>
        <dbReference type="ARBA" id="ARBA00023014"/>
    </source>
</evidence>
<dbReference type="GO" id="GO:0032324">
    <property type="term" value="P:molybdopterin cofactor biosynthetic process"/>
    <property type="evidence" value="ECO:0007669"/>
    <property type="project" value="UniProtKB-ARBA"/>
</dbReference>
<evidence type="ECO:0000256" key="1">
    <source>
        <dbReference type="ARBA" id="ARBA00001966"/>
    </source>
</evidence>
<dbReference type="AlphaFoldDB" id="A0A2G9YL88"/>
<protein>
    <recommendedName>
        <fullName evidence="8">Radical SAM core domain-containing protein</fullName>
    </recommendedName>
</protein>
<dbReference type="PROSITE" id="PS01305">
    <property type="entry name" value="MOAA_NIFB_PQQE"/>
    <property type="match status" value="1"/>
</dbReference>
<accession>A0A2G9YL88</accession>
<dbReference type="InterPro" id="IPR058240">
    <property type="entry name" value="rSAM_sf"/>
</dbReference>
<dbReference type="InterPro" id="IPR017200">
    <property type="entry name" value="PqqE-like"/>
</dbReference>
<comment type="cofactor">
    <cofactor evidence="1">
        <name>[4Fe-4S] cluster</name>
        <dbReference type="ChEBI" id="CHEBI:49883"/>
    </cofactor>
</comment>
<dbReference type="SFLD" id="SFLDG01386">
    <property type="entry name" value="main_SPASM_domain-containing"/>
    <property type="match status" value="1"/>
</dbReference>
<comment type="caution">
    <text evidence="9">The sequence shown here is derived from an EMBL/GenBank/DDBJ whole genome shotgun (WGS) entry which is preliminary data.</text>
</comment>
<keyword evidence="2" id="KW-0004">4Fe-4S</keyword>
<dbReference type="InterPro" id="IPR013785">
    <property type="entry name" value="Aldolase_TIM"/>
</dbReference>
<keyword evidence="7" id="KW-0411">Iron-sulfur</keyword>
<evidence type="ECO:0000256" key="6">
    <source>
        <dbReference type="ARBA" id="ARBA00023004"/>
    </source>
</evidence>
<keyword evidence="4" id="KW-0479">Metal-binding</keyword>
<dbReference type="PIRSF" id="PIRSF037420">
    <property type="entry name" value="PQQ_syn_pqqE"/>
    <property type="match status" value="1"/>
</dbReference>
<dbReference type="SUPFAM" id="SSF102114">
    <property type="entry name" value="Radical SAM enzymes"/>
    <property type="match status" value="1"/>
</dbReference>
<dbReference type="InterPro" id="IPR007197">
    <property type="entry name" value="rSAM"/>
</dbReference>
<evidence type="ECO:0000256" key="5">
    <source>
        <dbReference type="ARBA" id="ARBA00023002"/>
    </source>
</evidence>
<evidence type="ECO:0000259" key="8">
    <source>
        <dbReference type="PROSITE" id="PS51918"/>
    </source>
</evidence>
<dbReference type="SFLD" id="SFLDG01067">
    <property type="entry name" value="SPASM/twitch_domain_containing"/>
    <property type="match status" value="1"/>
</dbReference>
<proteinExistence type="predicted"/>
<dbReference type="InterPro" id="IPR000385">
    <property type="entry name" value="MoaA_NifB_PqqE_Fe-S-bd_CS"/>
</dbReference>
<dbReference type="GO" id="GO:0046872">
    <property type="term" value="F:metal ion binding"/>
    <property type="evidence" value="ECO:0007669"/>
    <property type="project" value="UniProtKB-KW"/>
</dbReference>
<evidence type="ECO:0000256" key="3">
    <source>
        <dbReference type="ARBA" id="ARBA00022691"/>
    </source>
</evidence>
<dbReference type="SFLD" id="SFLDS00029">
    <property type="entry name" value="Radical_SAM"/>
    <property type="match status" value="1"/>
</dbReference>